<feature type="binding site" evidence="6">
    <location>
        <begin position="244"/>
        <end position="250"/>
    </location>
    <ligand>
        <name>GTP</name>
        <dbReference type="ChEBI" id="CHEBI:37565"/>
    </ligand>
</feature>
<keyword evidence="6" id="KW-0963">Cytoplasm</keyword>
<feature type="binding site" evidence="6">
    <location>
        <position position="447"/>
    </location>
    <ligand>
        <name>(6S)-5-formyl-5,6,7,8-tetrahydrofolate</name>
        <dbReference type="ChEBI" id="CHEBI:57457"/>
    </ligand>
</feature>
<feature type="binding site" evidence="6">
    <location>
        <position position="80"/>
    </location>
    <ligand>
        <name>(6S)-5-formyl-5,6,7,8-tetrahydrofolate</name>
        <dbReference type="ChEBI" id="CHEBI:57457"/>
    </ligand>
</feature>
<dbReference type="Gene3D" id="1.20.120.430">
    <property type="entry name" value="tRNA modification GTPase MnmE domain 2"/>
    <property type="match status" value="1"/>
</dbReference>
<evidence type="ECO:0000256" key="6">
    <source>
        <dbReference type="HAMAP-Rule" id="MF_00379"/>
    </source>
</evidence>
<keyword evidence="2 6" id="KW-0819">tRNA processing</keyword>
<dbReference type="EMBL" id="AP014936">
    <property type="protein sequence ID" value="BAU50444.1"/>
    <property type="molecule type" value="Genomic_DNA"/>
</dbReference>
<dbReference type="CDD" id="cd04164">
    <property type="entry name" value="trmE"/>
    <property type="match status" value="1"/>
</dbReference>
<dbReference type="InterPro" id="IPR005225">
    <property type="entry name" value="Small_GTP-bd"/>
</dbReference>
<name>A0A1B4VC36_9GAMM</name>
<dbReference type="GO" id="GO:0030488">
    <property type="term" value="P:tRNA methylation"/>
    <property type="evidence" value="ECO:0007669"/>
    <property type="project" value="TreeGrafter"/>
</dbReference>
<dbReference type="InterPro" id="IPR006073">
    <property type="entry name" value="GTP-bd"/>
</dbReference>
<dbReference type="InterPro" id="IPR018948">
    <property type="entry name" value="GTP-bd_TrmE_N"/>
</dbReference>
<evidence type="ECO:0000256" key="1">
    <source>
        <dbReference type="ARBA" id="ARBA00011043"/>
    </source>
</evidence>
<keyword evidence="6" id="KW-0378">Hydrolase</keyword>
<dbReference type="InterPro" id="IPR004520">
    <property type="entry name" value="GTPase_MnmE"/>
</dbReference>
<keyword evidence="4 6" id="KW-0630">Potassium</keyword>
<keyword evidence="3 6" id="KW-0547">Nucleotide-binding</keyword>
<dbReference type="Gene3D" id="3.40.50.300">
    <property type="entry name" value="P-loop containing nucleotide triphosphate hydrolases"/>
    <property type="match status" value="1"/>
</dbReference>
<evidence type="ECO:0000256" key="7">
    <source>
        <dbReference type="RuleBase" id="RU003313"/>
    </source>
</evidence>
<dbReference type="Pfam" id="PF10396">
    <property type="entry name" value="TrmE_N"/>
    <property type="match status" value="1"/>
</dbReference>
<dbReference type="GO" id="GO:0005829">
    <property type="term" value="C:cytosol"/>
    <property type="evidence" value="ECO:0007669"/>
    <property type="project" value="TreeGrafter"/>
</dbReference>
<dbReference type="NCBIfam" id="NF003661">
    <property type="entry name" value="PRK05291.1-3"/>
    <property type="match status" value="1"/>
</dbReference>
<gene>
    <name evidence="6" type="primary">mnmE</name>
    <name evidence="6" type="synonym">trmE</name>
    <name evidence="9" type="ORF">SVA_3910</name>
</gene>
<comment type="subunit">
    <text evidence="6">Homodimer. Heterotetramer of two MnmE and two MnmG subunits.</text>
</comment>
<evidence type="ECO:0000256" key="4">
    <source>
        <dbReference type="ARBA" id="ARBA00022958"/>
    </source>
</evidence>
<sequence>MTAGDTIAAVATPPGVGGIGVLRVSGPTVRAVASVLLGDVPAPRHAAFRAFRDAAGREIDRGLAIYFPAPFSFTGEDVLELHAHGSPVVLDMLLARLVQLGARLARPGEFSERAFLNGKIDLAQAEAIADLVNASSEAAARSAARSLAGAFSQEVHELVEALVALRTHVEAAIDFPEEEIDFLADARVRDELAAIRSRLANLTRNARQGALLQAGMTLVLAGAPNAGKSSVLNALAREEAAIVSPTAGTTRDIVRAHIAIDGLPVHVLDTAGLREGGEAIEREGMTRARAAMARADHVLVVLDDNERDHDVASLLSHVPADISRTLLYNKIDLTGRPAGEFVTPAGVALAISAKSGAGLDALRAHLKHRMGYQPAGEGGFIARRRHLDALARAGTHLDLAAEQADQRAGELLAEELRGAQRVLGEITGAFTTEDLLSRIFTSFCIGK</sequence>
<dbReference type="GO" id="GO:0003924">
    <property type="term" value="F:GTPase activity"/>
    <property type="evidence" value="ECO:0007669"/>
    <property type="project" value="UniProtKB-UniRule"/>
</dbReference>
<dbReference type="InterPro" id="IPR027417">
    <property type="entry name" value="P-loop_NTPase"/>
</dbReference>
<dbReference type="KEGG" id="sva:SVA_3910"/>
<feature type="domain" description="TrmE-type G" evidence="8">
    <location>
        <begin position="215"/>
        <end position="371"/>
    </location>
</feature>
<feature type="binding site" evidence="6">
    <location>
        <begin position="269"/>
        <end position="272"/>
    </location>
    <ligand>
        <name>GTP</name>
        <dbReference type="ChEBI" id="CHEBI:37565"/>
    </ligand>
</feature>
<evidence type="ECO:0000256" key="3">
    <source>
        <dbReference type="ARBA" id="ARBA00022741"/>
    </source>
</evidence>
<evidence type="ECO:0000256" key="5">
    <source>
        <dbReference type="ARBA" id="ARBA00023134"/>
    </source>
</evidence>
<dbReference type="NCBIfam" id="TIGR00450">
    <property type="entry name" value="mnmE_trmE_thdF"/>
    <property type="match status" value="1"/>
</dbReference>
<evidence type="ECO:0000259" key="8">
    <source>
        <dbReference type="PROSITE" id="PS51709"/>
    </source>
</evidence>
<comment type="subcellular location">
    <subcellularLocation>
        <location evidence="6">Cytoplasm</location>
    </subcellularLocation>
</comment>
<dbReference type="Pfam" id="PF12631">
    <property type="entry name" value="MnmE_helical"/>
    <property type="match status" value="1"/>
</dbReference>
<dbReference type="PANTHER" id="PTHR42714">
    <property type="entry name" value="TRNA MODIFICATION GTPASE GTPBP3"/>
    <property type="match status" value="1"/>
</dbReference>
<proteinExistence type="inferred from homology"/>
<dbReference type="AlphaFoldDB" id="A0A1B4VC36"/>
<comment type="caution">
    <text evidence="6">Lacks conserved residue(s) required for the propagation of feature annotation.</text>
</comment>
<feature type="binding site" evidence="6">
    <location>
        <begin position="225"/>
        <end position="230"/>
    </location>
    <ligand>
        <name>GTP</name>
        <dbReference type="ChEBI" id="CHEBI:37565"/>
    </ligand>
</feature>
<evidence type="ECO:0000313" key="10">
    <source>
        <dbReference type="Proteomes" id="UP000218899"/>
    </source>
</evidence>
<comment type="function">
    <text evidence="6">Exhibits a very high intrinsic GTPase hydrolysis rate. Involved in the addition of a carboxymethylaminomethyl (cmnm) group at the wobble position (U34) of certain tRNAs, forming tRNA-cmnm(5)s(2)U34.</text>
</comment>
<feature type="binding site" evidence="6">
    <location>
        <position position="119"/>
    </location>
    <ligand>
        <name>(6S)-5-formyl-5,6,7,8-tetrahydrofolate</name>
        <dbReference type="ChEBI" id="CHEBI:57457"/>
    </ligand>
</feature>
<protein>
    <recommendedName>
        <fullName evidence="6">tRNA modification GTPase MnmE</fullName>
        <ecNumber evidence="6">3.6.-.-</ecNumber>
    </recommendedName>
</protein>
<dbReference type="EC" id="3.6.-.-" evidence="6"/>
<dbReference type="PROSITE" id="PS51709">
    <property type="entry name" value="G_TRME"/>
    <property type="match status" value="1"/>
</dbReference>
<dbReference type="SUPFAM" id="SSF52540">
    <property type="entry name" value="P-loop containing nucleoside triphosphate hydrolases"/>
    <property type="match status" value="1"/>
</dbReference>
<dbReference type="InterPro" id="IPR025867">
    <property type="entry name" value="MnmE_helical"/>
</dbReference>
<reference evidence="9 10" key="1">
    <citation type="submission" date="2015-08" db="EMBL/GenBank/DDBJ databases">
        <title>Complete genome sequence of Sulfurifustis variabilis.</title>
        <authorList>
            <person name="Miura A."/>
            <person name="Kojima H."/>
            <person name="Fukui M."/>
        </authorList>
    </citation>
    <scope>NUCLEOTIDE SEQUENCE [LARGE SCALE GENOMIC DNA]</scope>
    <source>
        <strain evidence="10">skN76</strain>
    </source>
</reference>
<feature type="binding site" evidence="6">
    <location>
        <position position="23"/>
    </location>
    <ligand>
        <name>(6S)-5-formyl-5,6,7,8-tetrahydrofolate</name>
        <dbReference type="ChEBI" id="CHEBI:57457"/>
    </ligand>
</feature>
<evidence type="ECO:0000313" key="9">
    <source>
        <dbReference type="EMBL" id="BAU50444.1"/>
    </source>
</evidence>
<dbReference type="PANTHER" id="PTHR42714:SF2">
    <property type="entry name" value="TRNA MODIFICATION GTPASE GTPBP3, MITOCHONDRIAL"/>
    <property type="match status" value="1"/>
</dbReference>
<dbReference type="InterPro" id="IPR031168">
    <property type="entry name" value="G_TrmE"/>
</dbReference>
<keyword evidence="6" id="KW-0479">Metal-binding</keyword>
<feature type="binding site" evidence="6">
    <location>
        <position position="229"/>
    </location>
    <ligand>
        <name>Mg(2+)</name>
        <dbReference type="ChEBI" id="CHEBI:18420"/>
    </ligand>
</feature>
<keyword evidence="5 6" id="KW-0342">GTP-binding</keyword>
<dbReference type="SUPFAM" id="SSF116878">
    <property type="entry name" value="TrmE connector domain"/>
    <property type="match status" value="1"/>
</dbReference>
<keyword evidence="6" id="KW-0460">Magnesium</keyword>
<dbReference type="GO" id="GO:0002098">
    <property type="term" value="P:tRNA wobble uridine modification"/>
    <property type="evidence" value="ECO:0007669"/>
    <property type="project" value="TreeGrafter"/>
</dbReference>
<dbReference type="CDD" id="cd14858">
    <property type="entry name" value="TrmE_N"/>
    <property type="match status" value="1"/>
</dbReference>
<dbReference type="Gene3D" id="3.30.1360.120">
    <property type="entry name" value="Probable tRNA modification gtpase trme, domain 1"/>
    <property type="match status" value="1"/>
</dbReference>
<dbReference type="NCBIfam" id="TIGR00231">
    <property type="entry name" value="small_GTP"/>
    <property type="match status" value="1"/>
</dbReference>
<dbReference type="Pfam" id="PF01926">
    <property type="entry name" value="MMR_HSR1"/>
    <property type="match status" value="1"/>
</dbReference>
<dbReference type="GO" id="GO:0046872">
    <property type="term" value="F:metal ion binding"/>
    <property type="evidence" value="ECO:0007669"/>
    <property type="project" value="UniProtKB-KW"/>
</dbReference>
<organism evidence="9 10">
    <name type="scientific">Sulfurifustis variabilis</name>
    <dbReference type="NCBI Taxonomy" id="1675686"/>
    <lineage>
        <taxon>Bacteria</taxon>
        <taxon>Pseudomonadati</taxon>
        <taxon>Pseudomonadota</taxon>
        <taxon>Gammaproteobacteria</taxon>
        <taxon>Acidiferrobacterales</taxon>
        <taxon>Acidiferrobacteraceae</taxon>
        <taxon>Sulfurifustis</taxon>
    </lineage>
</organism>
<dbReference type="GO" id="GO:0005525">
    <property type="term" value="F:GTP binding"/>
    <property type="evidence" value="ECO:0007669"/>
    <property type="project" value="UniProtKB-UniRule"/>
</dbReference>
<keyword evidence="10" id="KW-1185">Reference proteome</keyword>
<feature type="binding site" evidence="6">
    <location>
        <position position="250"/>
    </location>
    <ligand>
        <name>Mg(2+)</name>
        <dbReference type="ChEBI" id="CHEBI:18420"/>
    </ligand>
</feature>
<dbReference type="HAMAP" id="MF_00379">
    <property type="entry name" value="GTPase_MnmE"/>
    <property type="match status" value="1"/>
</dbReference>
<comment type="similarity">
    <text evidence="1 6 7">Belongs to the TRAFAC class TrmE-Era-EngA-EngB-Septin-like GTPase superfamily. TrmE GTPase family.</text>
</comment>
<evidence type="ECO:0000256" key="2">
    <source>
        <dbReference type="ARBA" id="ARBA00022694"/>
    </source>
</evidence>
<dbReference type="InterPro" id="IPR027368">
    <property type="entry name" value="MnmE_dom2"/>
</dbReference>
<accession>A0A1B4VC36</accession>
<dbReference type="InterPro" id="IPR027266">
    <property type="entry name" value="TrmE/GcvT-like"/>
</dbReference>
<comment type="cofactor">
    <cofactor evidence="6">
        <name>K(+)</name>
        <dbReference type="ChEBI" id="CHEBI:29103"/>
    </cofactor>
    <text evidence="6">Binds 1 potassium ion per subunit.</text>
</comment>
<dbReference type="Proteomes" id="UP000218899">
    <property type="component" value="Chromosome"/>
</dbReference>